<gene>
    <name evidence="1" type="ORF">NRB20_72600</name>
</gene>
<dbReference type="RefSeq" id="WP_153415859.1">
    <property type="nucleotide sequence ID" value="NZ_WEGK01000027.1"/>
</dbReference>
<keyword evidence="2" id="KW-1185">Reference proteome</keyword>
<dbReference type="Proteomes" id="UP000438448">
    <property type="component" value="Unassembled WGS sequence"/>
</dbReference>
<protein>
    <submittedName>
        <fullName evidence="1">Uncharacterized protein</fullName>
    </submittedName>
</protein>
<evidence type="ECO:0000313" key="2">
    <source>
        <dbReference type="Proteomes" id="UP000438448"/>
    </source>
</evidence>
<proteinExistence type="predicted"/>
<evidence type="ECO:0000313" key="1">
    <source>
        <dbReference type="EMBL" id="MQY24127.1"/>
    </source>
</evidence>
<sequence length="398" mass="44241">MATGYGSPGSPVEYDEILTPANIAQFLATRSWTKRFDRQFDQVWVLEREGADRPVSVLLPREPSFVDYDKCLREALTAITRAYDIELAELAEKVASVHADLFFVRVDQSMKDGTIPLRQASVLLDGIDQMIRAAALSAHNPHTSGRGRIPDYVNEFLNDGIRMGHTKKGSFVITVAARIDDVETGDRREQPSLLPDAPASFTRRVMTSLATSLDVTRKFASEPRGFADVEDAMEQGLRLPVVQALQEMSAPDGLRSLDLSFEWAAAEPQLASVPSRINLGRGVIDELPEIERRLMRRSEPERLTLVGLVKELKLEDDGDLPDEQGGDVIIHAEVGNRTRRVAIALGGNDWQLAISALRARVPLMVTGELGKRGNIWRLNEPIELDRNYLESVLSGRSY</sequence>
<comment type="caution">
    <text evidence="1">The sequence shown here is derived from an EMBL/GenBank/DDBJ whole genome shotgun (WGS) entry which is preliminary data.</text>
</comment>
<dbReference type="AlphaFoldDB" id="A0A7K0DEI4"/>
<reference evidence="1 2" key="1">
    <citation type="submission" date="2019-10" db="EMBL/GenBank/DDBJ databases">
        <title>Nocardia macrotermitis sp. nov. and Nocardia aurantia sp. nov., isolated from the gut of fungus growing-termite Macrotermes natalensis.</title>
        <authorList>
            <person name="Benndorf R."/>
            <person name="Schwitalla J."/>
            <person name="Martin K."/>
            <person name="De Beer W."/>
            <person name="Kaster A.-K."/>
            <person name="Vollmers J."/>
            <person name="Poulsen M."/>
            <person name="Beemelmanns C."/>
        </authorList>
    </citation>
    <scope>NUCLEOTIDE SEQUENCE [LARGE SCALE GENOMIC DNA]</scope>
    <source>
        <strain evidence="1 2">RB20</strain>
    </source>
</reference>
<organism evidence="1 2">
    <name type="scientific">Nocardia macrotermitis</name>
    <dbReference type="NCBI Taxonomy" id="2585198"/>
    <lineage>
        <taxon>Bacteria</taxon>
        <taxon>Bacillati</taxon>
        <taxon>Actinomycetota</taxon>
        <taxon>Actinomycetes</taxon>
        <taxon>Mycobacteriales</taxon>
        <taxon>Nocardiaceae</taxon>
        <taxon>Nocardia</taxon>
    </lineage>
</organism>
<name>A0A7K0DEI4_9NOCA</name>
<accession>A0A7K0DEI4</accession>
<dbReference type="OrthoDB" id="4124583at2"/>
<dbReference type="EMBL" id="WEGK01000027">
    <property type="protein sequence ID" value="MQY24127.1"/>
    <property type="molecule type" value="Genomic_DNA"/>
</dbReference>